<dbReference type="SMART" id="SM01019">
    <property type="entry name" value="B3"/>
    <property type="match status" value="2"/>
</dbReference>
<evidence type="ECO:0000256" key="5">
    <source>
        <dbReference type="ARBA" id="ARBA00023242"/>
    </source>
</evidence>
<dbReference type="GO" id="GO:0003677">
    <property type="term" value="F:DNA binding"/>
    <property type="evidence" value="ECO:0007669"/>
    <property type="project" value="UniProtKB-KW"/>
</dbReference>
<keyword evidence="4" id="KW-0804">Transcription</keyword>
<dbReference type="PANTHER" id="PTHR34269">
    <property type="entry name" value="TRANSCRIPTION FACTOR B3-DOMAIN FAMILY-RELATED"/>
    <property type="match status" value="1"/>
</dbReference>
<feature type="domain" description="TF-B3" evidence="7">
    <location>
        <begin position="175"/>
        <end position="285"/>
    </location>
</feature>
<evidence type="ECO:0000256" key="4">
    <source>
        <dbReference type="ARBA" id="ARBA00023163"/>
    </source>
</evidence>
<comment type="subcellular location">
    <subcellularLocation>
        <location evidence="1">Nucleus</location>
    </subcellularLocation>
</comment>
<feature type="compositionally biased region" description="Low complexity" evidence="6">
    <location>
        <begin position="34"/>
        <end position="49"/>
    </location>
</feature>
<protein>
    <recommendedName>
        <fullName evidence="7">TF-B3 domain-containing protein</fullName>
    </recommendedName>
</protein>
<dbReference type="Proteomes" id="UP000682877">
    <property type="component" value="Chromosome 2"/>
</dbReference>
<reference evidence="8" key="1">
    <citation type="submission" date="2021-01" db="EMBL/GenBank/DDBJ databases">
        <authorList>
            <person name="Bezrukov I."/>
        </authorList>
    </citation>
    <scope>NUCLEOTIDE SEQUENCE</scope>
</reference>
<dbReference type="EMBL" id="LR999452">
    <property type="protein sequence ID" value="CAE5964611.1"/>
    <property type="molecule type" value="Genomic_DNA"/>
</dbReference>
<feature type="domain" description="TF-B3" evidence="7">
    <location>
        <begin position="311"/>
        <end position="423"/>
    </location>
</feature>
<sequence length="425" mass="49504">MSKEIPKDSSFLSSKETGTSISNDPVSPAKKIRTSMSTQESPETTQTSSVLPSNETESRLFGVNTSPAKKSQEEQRVPSKKTEVLVRLFGVSLPLSSASSTNTDEELKKTYCLEDPKKGFVSTTLCFYDETWPCGNPDYPNITCAPRNEKLAEQRKIKETEEDEDQQYETGQWIIKKELNTTDICRQLHLRKADVECHILRYLSEDDQKKLVQGDRITINMYDHESDTTHKVLMMRWISKTNYYCLKDSWRKDFVYRRGLRAGDKIGLSWDRFRYKLRFRVLSRATTKAPAEEKKQARIWTEPSTLYTWTIKKTLTESDVNHLNRLMVGNSDAESHIMRHLSTDVQQTIQKGKKFKVKAYDHDTDTEHDMVFLRYVETTNNYVFNRGWAKEFVRRRDLKQGDKIGLFWGNVDSRLHFCVLQRNPN</sequence>
<dbReference type="InterPro" id="IPR051442">
    <property type="entry name" value="B3_domain"/>
</dbReference>
<feature type="compositionally biased region" description="Polar residues" evidence="6">
    <location>
        <begin position="10"/>
        <end position="25"/>
    </location>
</feature>
<dbReference type="PANTHER" id="PTHR34269:SF11">
    <property type="entry name" value="B3 DOMAIN PROTEIN"/>
    <property type="match status" value="1"/>
</dbReference>
<dbReference type="InterPro" id="IPR015300">
    <property type="entry name" value="DNA-bd_pseudobarrel_sf"/>
</dbReference>
<dbReference type="InterPro" id="IPR003340">
    <property type="entry name" value="B3_DNA-bd"/>
</dbReference>
<gene>
    <name evidence="8" type="ORF">AARE701A_LOCUS5785</name>
</gene>
<dbReference type="CDD" id="cd10017">
    <property type="entry name" value="B3_DNA"/>
    <property type="match status" value="2"/>
</dbReference>
<keyword evidence="5" id="KW-0539">Nucleus</keyword>
<evidence type="ECO:0000256" key="1">
    <source>
        <dbReference type="ARBA" id="ARBA00004123"/>
    </source>
</evidence>
<accession>A0A8S1ZZS3</accession>
<evidence type="ECO:0000313" key="9">
    <source>
        <dbReference type="Proteomes" id="UP000682877"/>
    </source>
</evidence>
<dbReference type="GO" id="GO:0005634">
    <property type="term" value="C:nucleus"/>
    <property type="evidence" value="ECO:0007669"/>
    <property type="project" value="UniProtKB-SubCell"/>
</dbReference>
<proteinExistence type="predicted"/>
<organism evidence="8 9">
    <name type="scientific">Arabidopsis arenosa</name>
    <name type="common">Sand rock-cress</name>
    <name type="synonym">Cardaminopsis arenosa</name>
    <dbReference type="NCBI Taxonomy" id="38785"/>
    <lineage>
        <taxon>Eukaryota</taxon>
        <taxon>Viridiplantae</taxon>
        <taxon>Streptophyta</taxon>
        <taxon>Embryophyta</taxon>
        <taxon>Tracheophyta</taxon>
        <taxon>Spermatophyta</taxon>
        <taxon>Magnoliopsida</taxon>
        <taxon>eudicotyledons</taxon>
        <taxon>Gunneridae</taxon>
        <taxon>Pentapetalae</taxon>
        <taxon>rosids</taxon>
        <taxon>malvids</taxon>
        <taxon>Brassicales</taxon>
        <taxon>Brassicaceae</taxon>
        <taxon>Camelineae</taxon>
        <taxon>Arabidopsis</taxon>
    </lineage>
</organism>
<keyword evidence="3" id="KW-0238">DNA-binding</keyword>
<keyword evidence="2" id="KW-0805">Transcription regulation</keyword>
<evidence type="ECO:0000256" key="6">
    <source>
        <dbReference type="SAM" id="MobiDB-lite"/>
    </source>
</evidence>
<keyword evidence="9" id="KW-1185">Reference proteome</keyword>
<feature type="region of interest" description="Disordered" evidence="6">
    <location>
        <begin position="1"/>
        <end position="80"/>
    </location>
</feature>
<evidence type="ECO:0000259" key="7">
    <source>
        <dbReference type="SMART" id="SM01019"/>
    </source>
</evidence>
<name>A0A8S1ZZS3_ARAAE</name>
<evidence type="ECO:0000256" key="3">
    <source>
        <dbReference type="ARBA" id="ARBA00023125"/>
    </source>
</evidence>
<evidence type="ECO:0000313" key="8">
    <source>
        <dbReference type="EMBL" id="CAE5964611.1"/>
    </source>
</evidence>
<evidence type="ECO:0000256" key="2">
    <source>
        <dbReference type="ARBA" id="ARBA00023015"/>
    </source>
</evidence>
<feature type="compositionally biased region" description="Basic and acidic residues" evidence="6">
    <location>
        <begin position="70"/>
        <end position="80"/>
    </location>
</feature>
<dbReference type="Gene3D" id="2.40.330.10">
    <property type="entry name" value="DNA-binding pseudobarrel domain"/>
    <property type="match status" value="2"/>
</dbReference>
<dbReference type="SUPFAM" id="SSF101936">
    <property type="entry name" value="DNA-binding pseudobarrel domain"/>
    <property type="match status" value="2"/>
</dbReference>
<dbReference type="AlphaFoldDB" id="A0A8S1ZZS3"/>